<keyword evidence="1" id="KW-0233">DNA recombination</keyword>
<dbReference type="Pfam" id="PF00589">
    <property type="entry name" value="Phage_integrase"/>
    <property type="match status" value="1"/>
</dbReference>
<evidence type="ECO:0000313" key="3">
    <source>
        <dbReference type="EMBL" id="MBB4933745.1"/>
    </source>
</evidence>
<dbReference type="InterPro" id="IPR050090">
    <property type="entry name" value="Tyrosine_recombinase_XerCD"/>
</dbReference>
<dbReference type="PANTHER" id="PTHR30349">
    <property type="entry name" value="PHAGE INTEGRASE-RELATED"/>
    <property type="match status" value="1"/>
</dbReference>
<dbReference type="PROSITE" id="PS51898">
    <property type="entry name" value="TYR_RECOMBINASE"/>
    <property type="match status" value="1"/>
</dbReference>
<evidence type="ECO:0000259" key="2">
    <source>
        <dbReference type="PROSITE" id="PS51898"/>
    </source>
</evidence>
<dbReference type="Gene3D" id="1.10.443.10">
    <property type="entry name" value="Intergrase catalytic core"/>
    <property type="match status" value="1"/>
</dbReference>
<dbReference type="InterPro" id="IPR011010">
    <property type="entry name" value="DNA_brk_join_enz"/>
</dbReference>
<dbReference type="AlphaFoldDB" id="A0A7W7RKN7"/>
<evidence type="ECO:0000256" key="1">
    <source>
        <dbReference type="ARBA" id="ARBA00023172"/>
    </source>
</evidence>
<dbReference type="GO" id="GO:0003677">
    <property type="term" value="F:DNA binding"/>
    <property type="evidence" value="ECO:0007669"/>
    <property type="project" value="InterPro"/>
</dbReference>
<dbReference type="RefSeq" id="WP_312885451.1">
    <property type="nucleotide sequence ID" value="NZ_JACHJT010000001.1"/>
</dbReference>
<reference evidence="3 4" key="1">
    <citation type="submission" date="2020-08" db="EMBL/GenBank/DDBJ databases">
        <title>Sequencing the genomes of 1000 actinobacteria strains.</title>
        <authorList>
            <person name="Klenk H.-P."/>
        </authorList>
    </citation>
    <scope>NUCLEOTIDE SEQUENCE [LARGE SCALE GENOMIC DNA]</scope>
    <source>
        <strain evidence="3 4">DSM 102030</strain>
    </source>
</reference>
<dbReference type="GO" id="GO:0006310">
    <property type="term" value="P:DNA recombination"/>
    <property type="evidence" value="ECO:0007669"/>
    <property type="project" value="UniProtKB-KW"/>
</dbReference>
<dbReference type="Proteomes" id="UP000523007">
    <property type="component" value="Unassembled WGS sequence"/>
</dbReference>
<dbReference type="SUPFAM" id="SSF56349">
    <property type="entry name" value="DNA breaking-rejoining enzymes"/>
    <property type="match status" value="1"/>
</dbReference>
<comment type="caution">
    <text evidence="3">The sequence shown here is derived from an EMBL/GenBank/DDBJ whole genome shotgun (WGS) entry which is preliminary data.</text>
</comment>
<feature type="domain" description="Tyr recombinase" evidence="2">
    <location>
        <begin position="241"/>
        <end position="457"/>
    </location>
</feature>
<protein>
    <submittedName>
        <fullName evidence="3">Integrase</fullName>
    </submittedName>
</protein>
<dbReference type="PANTHER" id="PTHR30349:SF64">
    <property type="entry name" value="PROPHAGE INTEGRASE INTD-RELATED"/>
    <property type="match status" value="1"/>
</dbReference>
<sequence>MKSYDVRFWTIKTNRKRNPKTGKTKVVSHTVRWTVAGREKSKTYQNKPGAENFLSDLRQAAKDNEAFDIDSGLPDSLARDKAAATWYEHAVSYVDHKWAGSSAKQRISIAEALTAVTVVLVKSQRGAPEAAVLRRALRKWAFNAARRDEPKPQEVEAALRWLARNSVPVASLEESRMVSRALDACSRKLDGKSAAPEYYRRRRRVFAGALKYGVRLGRLRANPLDGRDADDWKPPAVVSAVDRRRVANAKQMRALLAQVRRVGRTQGPRLVALYGCMYYAMLRPQEAIALQEKSCELPEEGWGVLDFEAVHSAAGRDWTDDGEVHEDRGLKGRAADTRRRVPIPPELVKLLREHIDTYGADEEGRLFRTYKGAKYHPSTLWRVLQDARKEAFTAAQVGSPLARKPYDFRHAGVSLRLNAGTPPALVAEWAGHSVEVLYRVYAHCLDGDDDRWFGRIDDELK</sequence>
<dbReference type="EMBL" id="JACHJT010000001">
    <property type="protein sequence ID" value="MBB4933745.1"/>
    <property type="molecule type" value="Genomic_DNA"/>
</dbReference>
<dbReference type="GO" id="GO:0015074">
    <property type="term" value="P:DNA integration"/>
    <property type="evidence" value="ECO:0007669"/>
    <property type="project" value="InterPro"/>
</dbReference>
<organism evidence="3 4">
    <name type="scientific">Lipingzhangella halophila</name>
    <dbReference type="NCBI Taxonomy" id="1783352"/>
    <lineage>
        <taxon>Bacteria</taxon>
        <taxon>Bacillati</taxon>
        <taxon>Actinomycetota</taxon>
        <taxon>Actinomycetes</taxon>
        <taxon>Streptosporangiales</taxon>
        <taxon>Nocardiopsidaceae</taxon>
        <taxon>Lipingzhangella</taxon>
    </lineage>
</organism>
<name>A0A7W7RKN7_9ACTN</name>
<dbReference type="InterPro" id="IPR002104">
    <property type="entry name" value="Integrase_catalytic"/>
</dbReference>
<accession>A0A7W7RKN7</accession>
<gene>
    <name evidence="3" type="ORF">F4561_004565</name>
</gene>
<proteinExistence type="predicted"/>
<evidence type="ECO:0000313" key="4">
    <source>
        <dbReference type="Proteomes" id="UP000523007"/>
    </source>
</evidence>
<keyword evidence="4" id="KW-1185">Reference proteome</keyword>
<dbReference type="InterPro" id="IPR013762">
    <property type="entry name" value="Integrase-like_cat_sf"/>
</dbReference>